<dbReference type="AlphaFoldDB" id="A0A011URA0"/>
<dbReference type="GO" id="GO:0016705">
    <property type="term" value="F:oxidoreductase activity, acting on paired donors, with incorporation or reduction of molecular oxygen"/>
    <property type="evidence" value="ECO:0007669"/>
    <property type="project" value="InterPro"/>
</dbReference>
<reference evidence="3 5" key="2">
    <citation type="submission" date="2019-03" db="EMBL/GenBank/DDBJ databases">
        <title>Genomic Encyclopedia of Type Strains, Phase IV (KMG-IV): sequencing the most valuable type-strain genomes for metagenomic binning, comparative biology and taxonomic classification.</title>
        <authorList>
            <person name="Goeker M."/>
        </authorList>
    </citation>
    <scope>NUCLEOTIDE SEQUENCE [LARGE SCALE GENOMIC DNA]</scope>
    <source>
        <strain evidence="3 5">DSM 11603</strain>
    </source>
</reference>
<keyword evidence="5" id="KW-1185">Reference proteome</keyword>
<reference evidence="2 4" key="1">
    <citation type="submission" date="2014-02" db="EMBL/GenBank/DDBJ databases">
        <title>Aquamicrobium defluvii Genome sequencing.</title>
        <authorList>
            <person name="Wang X."/>
        </authorList>
    </citation>
    <scope>NUCLEOTIDE SEQUENCE [LARGE SCALE GENOMIC DNA]</scope>
    <source>
        <strain evidence="2 4">W13Z1</strain>
    </source>
</reference>
<evidence type="ECO:0000313" key="2">
    <source>
        <dbReference type="EMBL" id="EXL08746.1"/>
    </source>
</evidence>
<dbReference type="RefSeq" id="WP_051520533.1">
    <property type="nucleotide sequence ID" value="NZ_KK073886.1"/>
</dbReference>
<dbReference type="EMBL" id="JENY01000012">
    <property type="protein sequence ID" value="EXL08746.1"/>
    <property type="molecule type" value="Genomic_DNA"/>
</dbReference>
<dbReference type="HOGENOM" id="CLU_2550965_0_0_5"/>
<feature type="domain" description="Luciferase-like" evidence="1">
    <location>
        <begin position="5"/>
        <end position="80"/>
    </location>
</feature>
<dbReference type="Gene3D" id="3.20.20.30">
    <property type="entry name" value="Luciferase-like domain"/>
    <property type="match status" value="1"/>
</dbReference>
<dbReference type="InterPro" id="IPR036661">
    <property type="entry name" value="Luciferase-like_sf"/>
</dbReference>
<dbReference type="eggNOG" id="COG2141">
    <property type="taxonomic scope" value="Bacteria"/>
</dbReference>
<name>A0A011URA0_9HYPH</name>
<evidence type="ECO:0000313" key="3">
    <source>
        <dbReference type="EMBL" id="TDR37538.1"/>
    </source>
</evidence>
<dbReference type="STRING" id="69279.BG36_03770"/>
<protein>
    <submittedName>
        <fullName evidence="3">Luciferase-like monooxygenase</fullName>
    </submittedName>
</protein>
<dbReference type="EMBL" id="SNZF01000002">
    <property type="protein sequence ID" value="TDR37538.1"/>
    <property type="molecule type" value="Genomic_DNA"/>
</dbReference>
<keyword evidence="3" id="KW-0503">Monooxygenase</keyword>
<organism evidence="2 4">
    <name type="scientific">Aquamicrobium defluvii</name>
    <dbReference type="NCBI Taxonomy" id="69279"/>
    <lineage>
        <taxon>Bacteria</taxon>
        <taxon>Pseudomonadati</taxon>
        <taxon>Pseudomonadota</taxon>
        <taxon>Alphaproteobacteria</taxon>
        <taxon>Hyphomicrobiales</taxon>
        <taxon>Phyllobacteriaceae</taxon>
        <taxon>Aquamicrobium</taxon>
    </lineage>
</organism>
<evidence type="ECO:0000313" key="4">
    <source>
        <dbReference type="Proteomes" id="UP000019849"/>
    </source>
</evidence>
<evidence type="ECO:0000313" key="5">
    <source>
        <dbReference type="Proteomes" id="UP000294958"/>
    </source>
</evidence>
<accession>A0A011URA0</accession>
<keyword evidence="3" id="KW-0560">Oxidoreductase</keyword>
<sequence length="82" mass="8778">MDVTTPPIAASDIAALDRMAGGRLSLRIIGASPDAPGSRGSTVGWQKTDEYLTLLKRLWSNDLPFDHEGRFYALHAAIVPAG</sequence>
<dbReference type="Pfam" id="PF00296">
    <property type="entry name" value="Bac_luciferase"/>
    <property type="match status" value="1"/>
</dbReference>
<gene>
    <name evidence="2" type="ORF">BG36_03770</name>
    <name evidence="3" type="ORF">DES43_10283</name>
</gene>
<dbReference type="InterPro" id="IPR011251">
    <property type="entry name" value="Luciferase-like_dom"/>
</dbReference>
<dbReference type="Proteomes" id="UP000294958">
    <property type="component" value="Unassembled WGS sequence"/>
</dbReference>
<dbReference type="GO" id="GO:0004497">
    <property type="term" value="F:monooxygenase activity"/>
    <property type="evidence" value="ECO:0007669"/>
    <property type="project" value="UniProtKB-KW"/>
</dbReference>
<comment type="caution">
    <text evidence="2">The sequence shown here is derived from an EMBL/GenBank/DDBJ whole genome shotgun (WGS) entry which is preliminary data.</text>
</comment>
<dbReference type="SUPFAM" id="SSF51679">
    <property type="entry name" value="Bacterial luciferase-like"/>
    <property type="match status" value="1"/>
</dbReference>
<evidence type="ECO:0000259" key="1">
    <source>
        <dbReference type="Pfam" id="PF00296"/>
    </source>
</evidence>
<dbReference type="PATRIC" id="fig|69279.3.peg.2151"/>
<proteinExistence type="predicted"/>
<dbReference type="Proteomes" id="UP000019849">
    <property type="component" value="Unassembled WGS sequence"/>
</dbReference>